<accession>A0ABQ9VJT6</accession>
<dbReference type="EMBL" id="JASSZA010000005">
    <property type="protein sequence ID" value="KAK2109646.1"/>
    <property type="molecule type" value="Genomic_DNA"/>
</dbReference>
<feature type="non-terminal residue" evidence="1">
    <location>
        <position position="66"/>
    </location>
</feature>
<organism evidence="1 2">
    <name type="scientific">Saguinus oedipus</name>
    <name type="common">Cotton-top tamarin</name>
    <name type="synonym">Oedipomidas oedipus</name>
    <dbReference type="NCBI Taxonomy" id="9490"/>
    <lineage>
        <taxon>Eukaryota</taxon>
        <taxon>Metazoa</taxon>
        <taxon>Chordata</taxon>
        <taxon>Craniata</taxon>
        <taxon>Vertebrata</taxon>
        <taxon>Euteleostomi</taxon>
        <taxon>Mammalia</taxon>
        <taxon>Eutheria</taxon>
        <taxon>Euarchontoglires</taxon>
        <taxon>Primates</taxon>
        <taxon>Haplorrhini</taxon>
        <taxon>Platyrrhini</taxon>
        <taxon>Cebidae</taxon>
        <taxon>Callitrichinae</taxon>
        <taxon>Saguinus</taxon>
    </lineage>
</organism>
<gene>
    <name evidence="1" type="ORF">P7K49_009392</name>
</gene>
<evidence type="ECO:0000313" key="2">
    <source>
        <dbReference type="Proteomes" id="UP001266305"/>
    </source>
</evidence>
<sequence>WHSSCGLAGICCPNRQRKKESSPPENGLAGFANVHMPPLEWRGQGCFRDQYLQAARGSWEGRGSQG</sequence>
<evidence type="ECO:0000313" key="1">
    <source>
        <dbReference type="EMBL" id="KAK2109646.1"/>
    </source>
</evidence>
<reference evidence="1 2" key="1">
    <citation type="submission" date="2023-05" db="EMBL/GenBank/DDBJ databases">
        <title>B98-5 Cell Line De Novo Hybrid Assembly: An Optical Mapping Approach.</title>
        <authorList>
            <person name="Kananen K."/>
            <person name="Auerbach J.A."/>
            <person name="Kautto E."/>
            <person name="Blachly J.S."/>
        </authorList>
    </citation>
    <scope>NUCLEOTIDE SEQUENCE [LARGE SCALE GENOMIC DNA]</scope>
    <source>
        <strain evidence="1">B95-8</strain>
        <tissue evidence="1">Cell line</tissue>
    </source>
</reference>
<dbReference type="Proteomes" id="UP001266305">
    <property type="component" value="Unassembled WGS sequence"/>
</dbReference>
<protein>
    <submittedName>
        <fullName evidence="1">Uncharacterized protein</fullName>
    </submittedName>
</protein>
<proteinExistence type="predicted"/>
<keyword evidence="2" id="KW-1185">Reference proteome</keyword>
<comment type="caution">
    <text evidence="1">The sequence shown here is derived from an EMBL/GenBank/DDBJ whole genome shotgun (WGS) entry which is preliminary data.</text>
</comment>
<feature type="non-terminal residue" evidence="1">
    <location>
        <position position="1"/>
    </location>
</feature>
<name>A0ABQ9VJT6_SAGOE</name>